<dbReference type="InterPro" id="IPR023753">
    <property type="entry name" value="FAD/NAD-binding_dom"/>
</dbReference>
<sequence>MIKAEQAQFQTVIIGGGPAGTGPLVYGGWSGRLAELLDRGVALVEQSSELCVGKLSKYQVTANTAASDFIDFLMPEAAAAVFPKTRGSDVYQTLLNQKSELLPLPEIGKLLKMAGEDLAETFSAYPQSELFLGWSVSKVQQLANGQYQVQLLNAQGENQTIQAKQVLLATGGTPTAYKQTGKRVHELAQQAGAEANPLIMSSEELLTESGLQTADMWLNHYDDPQVVIVGGSHSAFSSAWLLNRLEDSDFEPDDGQIKIVHRAPIKVWYESAEQARQDGYHDFSEQDICASTKNVFYLAGLKGDAKQLYREIAGLDEQNKCDGIELLCHASTEQALSDNRIDWENVALVIFAVVMIF</sequence>
<proteinExistence type="predicted"/>
<dbReference type="AlphaFoldDB" id="A0A0L0ERS7"/>
<dbReference type="EMBL" id="LFZX01000098">
    <property type="protein sequence ID" value="KNC67060.1"/>
    <property type="molecule type" value="Genomic_DNA"/>
</dbReference>
<dbReference type="SUPFAM" id="SSF51905">
    <property type="entry name" value="FAD/NAD(P)-binding domain"/>
    <property type="match status" value="1"/>
</dbReference>
<evidence type="ECO:0000313" key="3">
    <source>
        <dbReference type="Proteomes" id="UP000036850"/>
    </source>
</evidence>
<gene>
    <name evidence="2" type="ORF">AC626_13215</name>
</gene>
<dbReference type="Gene3D" id="3.50.50.60">
    <property type="entry name" value="FAD/NAD(P)-binding domain"/>
    <property type="match status" value="1"/>
</dbReference>
<organism evidence="2 3">
    <name type="scientific">Pseudoalteromonas rubra</name>
    <dbReference type="NCBI Taxonomy" id="43658"/>
    <lineage>
        <taxon>Bacteria</taxon>
        <taxon>Pseudomonadati</taxon>
        <taxon>Pseudomonadota</taxon>
        <taxon>Gammaproteobacteria</taxon>
        <taxon>Alteromonadales</taxon>
        <taxon>Pseudoalteromonadaceae</taxon>
        <taxon>Pseudoalteromonas</taxon>
    </lineage>
</organism>
<evidence type="ECO:0000313" key="2">
    <source>
        <dbReference type="EMBL" id="KNC67060.1"/>
    </source>
</evidence>
<name>A0A0L0ERS7_9GAMM</name>
<dbReference type="PATRIC" id="fig|43658.6.peg.5948"/>
<protein>
    <recommendedName>
        <fullName evidence="1">FAD/NAD(P)-binding domain-containing protein</fullName>
    </recommendedName>
</protein>
<dbReference type="GO" id="GO:0016491">
    <property type="term" value="F:oxidoreductase activity"/>
    <property type="evidence" value="ECO:0007669"/>
    <property type="project" value="InterPro"/>
</dbReference>
<dbReference type="Proteomes" id="UP000036850">
    <property type="component" value="Unassembled WGS sequence"/>
</dbReference>
<accession>A0A0L0ERS7</accession>
<dbReference type="PRINTS" id="PR00368">
    <property type="entry name" value="FADPNR"/>
</dbReference>
<dbReference type="OrthoDB" id="9059413at2"/>
<dbReference type="Pfam" id="PF07992">
    <property type="entry name" value="Pyr_redox_2"/>
    <property type="match status" value="1"/>
</dbReference>
<feature type="domain" description="FAD/NAD(P)-binding" evidence="1">
    <location>
        <begin position="10"/>
        <end position="265"/>
    </location>
</feature>
<comment type="caution">
    <text evidence="2">The sequence shown here is derived from an EMBL/GenBank/DDBJ whole genome shotgun (WGS) entry which is preliminary data.</text>
</comment>
<evidence type="ECO:0000259" key="1">
    <source>
        <dbReference type="Pfam" id="PF07992"/>
    </source>
</evidence>
<dbReference type="InterPro" id="IPR036188">
    <property type="entry name" value="FAD/NAD-bd_sf"/>
</dbReference>
<reference evidence="3" key="1">
    <citation type="submission" date="2015-07" db="EMBL/GenBank/DDBJ databases">
        <title>Draft genome sequence of a Pseudoalteromonas rubra strain, OCN096, isolated from Kaneohe Bay, Oahu, Hawaii.</title>
        <authorList>
            <person name="Beurmann S."/>
            <person name="Ushijima B."/>
            <person name="Belcaid M."/>
            <person name="Callahan S.M."/>
            <person name="Aeby G.S."/>
        </authorList>
    </citation>
    <scope>NUCLEOTIDE SEQUENCE [LARGE SCALE GENOMIC DNA]</scope>
    <source>
        <strain evidence="3">OCN096</strain>
    </source>
</reference>